<dbReference type="Gene3D" id="2.40.70.10">
    <property type="entry name" value="Acid Proteases"/>
    <property type="match status" value="1"/>
</dbReference>
<dbReference type="InterPro" id="IPR011969">
    <property type="entry name" value="Clan_AA_Asp_peptidase_C"/>
</dbReference>
<dbReference type="InterPro" id="IPR021109">
    <property type="entry name" value="Peptidase_aspartic_dom_sf"/>
</dbReference>
<keyword evidence="2" id="KW-1185">Reference proteome</keyword>
<dbReference type="InterPro" id="IPR034122">
    <property type="entry name" value="Retropepsin-like_bacterial"/>
</dbReference>
<reference evidence="1 2" key="1">
    <citation type="submission" date="2023-10" db="EMBL/GenBank/DDBJ databases">
        <authorList>
            <person name="Venkata Ramana C."/>
            <person name="Sasikala C."/>
            <person name="Dhurka M."/>
        </authorList>
    </citation>
    <scope>NUCLEOTIDE SEQUENCE [LARGE SCALE GENOMIC DNA]</scope>
    <source>
        <strain evidence="1 2">KCTC 32151</strain>
    </source>
</reference>
<dbReference type="Pfam" id="PF13975">
    <property type="entry name" value="gag-asp_proteas"/>
    <property type="match status" value="1"/>
</dbReference>
<dbReference type="GO" id="GO:0006508">
    <property type="term" value="P:proteolysis"/>
    <property type="evidence" value="ECO:0007669"/>
    <property type="project" value="UniProtKB-KW"/>
</dbReference>
<gene>
    <name evidence="1" type="ORF">R2G56_20690</name>
</gene>
<name>A0ABU4AR37_9HYPH</name>
<dbReference type="Proteomes" id="UP001185659">
    <property type="component" value="Unassembled WGS sequence"/>
</dbReference>
<dbReference type="EMBL" id="JAWLIP010000012">
    <property type="protein sequence ID" value="MDV6228713.1"/>
    <property type="molecule type" value="Genomic_DNA"/>
</dbReference>
<comment type="caution">
    <text evidence="1">The sequence shown here is derived from an EMBL/GenBank/DDBJ whole genome shotgun (WGS) entry which is preliminary data.</text>
</comment>
<dbReference type="GO" id="GO:0008233">
    <property type="term" value="F:peptidase activity"/>
    <property type="evidence" value="ECO:0007669"/>
    <property type="project" value="UniProtKB-KW"/>
</dbReference>
<keyword evidence="1" id="KW-0378">Hydrolase</keyword>
<keyword evidence="1" id="KW-0645">Protease</keyword>
<organism evidence="1 2">
    <name type="scientific">Nitratireductor aquimarinus</name>
    <dbReference type="NCBI Taxonomy" id="889300"/>
    <lineage>
        <taxon>Bacteria</taxon>
        <taxon>Pseudomonadati</taxon>
        <taxon>Pseudomonadota</taxon>
        <taxon>Alphaproteobacteria</taxon>
        <taxon>Hyphomicrobiales</taxon>
        <taxon>Phyllobacteriaceae</taxon>
        <taxon>Nitratireductor</taxon>
    </lineage>
</organism>
<proteinExistence type="predicted"/>
<dbReference type="NCBIfam" id="TIGR02281">
    <property type="entry name" value="clan_AA_DTGA"/>
    <property type="match status" value="1"/>
</dbReference>
<evidence type="ECO:0000313" key="1">
    <source>
        <dbReference type="EMBL" id="MDV6228713.1"/>
    </source>
</evidence>
<dbReference type="SUPFAM" id="SSF50630">
    <property type="entry name" value="Acid proteases"/>
    <property type="match status" value="1"/>
</dbReference>
<dbReference type="CDD" id="cd05483">
    <property type="entry name" value="retropepsin_like_bacteria"/>
    <property type="match status" value="1"/>
</dbReference>
<dbReference type="RefSeq" id="WP_317562474.1">
    <property type="nucleotide sequence ID" value="NZ_JAWLIP010000012.1"/>
</dbReference>
<sequence>MVRKVVMLGIVIGAAGAIPALYQSNPDFYRNLLGSALEETPVEEVQQVAMVRAPAPERGKTSVLLGKRVSIAADRSGHFVGRFKLNGRDTKAMIDTGATYVAINRSTARRIGLKLTASDFKYEVSTANGKASAAAAVIENLQIGRIYIENVEALVLEDRALDSVLIGMSFLERLARYRVEDRALILEQ</sequence>
<protein>
    <submittedName>
        <fullName evidence="1">TIGR02281 family clan AA aspartic protease</fullName>
        <ecNumber evidence="1">3.4.23.-</ecNumber>
    </submittedName>
</protein>
<accession>A0ABU4AR37</accession>
<dbReference type="EC" id="3.4.23.-" evidence="1"/>
<evidence type="ECO:0000313" key="2">
    <source>
        <dbReference type="Proteomes" id="UP001185659"/>
    </source>
</evidence>